<dbReference type="Proteomes" id="UP000299084">
    <property type="component" value="Unassembled WGS sequence"/>
</dbReference>
<protein>
    <submittedName>
        <fullName evidence="1">Kinesin-like protein KIF26A</fullName>
    </submittedName>
</protein>
<comment type="caution">
    <text evidence="1">The sequence shown here is derived from an EMBL/GenBank/DDBJ whole genome shotgun (WGS) entry which is preliminary data.</text>
</comment>
<organism evidence="1 2">
    <name type="scientific">Camelus dromedarius</name>
    <name type="common">Dromedary</name>
    <name type="synonym">Arabian camel</name>
    <dbReference type="NCBI Taxonomy" id="9838"/>
    <lineage>
        <taxon>Eukaryota</taxon>
        <taxon>Metazoa</taxon>
        <taxon>Chordata</taxon>
        <taxon>Craniata</taxon>
        <taxon>Vertebrata</taxon>
        <taxon>Euteleostomi</taxon>
        <taxon>Mammalia</taxon>
        <taxon>Eutheria</taxon>
        <taxon>Laurasiatheria</taxon>
        <taxon>Artiodactyla</taxon>
        <taxon>Tylopoda</taxon>
        <taxon>Camelidae</taxon>
        <taxon>Camelus</taxon>
    </lineage>
</organism>
<proteinExistence type="predicted"/>
<name>A0A5N4E2H7_CAMDR</name>
<accession>A0A5N4E2H7</accession>
<keyword evidence="2" id="KW-1185">Reference proteome</keyword>
<sequence length="141" mass="15552">MVEAGGKGAGSPWWQAVLHAQAHPRLSPAAQGPVGISAQLRLAERRQQRLREVRARHELLCEELAETQGRLMVEPGRWLEQFEVDPELEPESAEYLEALERTTAALEQCVNLCKAHVMMVTCFDISVTPSAAAPGLQEVDV</sequence>
<dbReference type="PANTHER" id="PTHR21608">
    <property type="entry name" value="KINESIN-LIKE PROTEIN CG14535"/>
    <property type="match status" value="1"/>
</dbReference>
<evidence type="ECO:0000313" key="2">
    <source>
        <dbReference type="Proteomes" id="UP000299084"/>
    </source>
</evidence>
<dbReference type="AlphaFoldDB" id="A0A5N4E2H7"/>
<dbReference type="GO" id="GO:0003777">
    <property type="term" value="F:microtubule motor activity"/>
    <property type="evidence" value="ECO:0007669"/>
    <property type="project" value="InterPro"/>
</dbReference>
<dbReference type="EMBL" id="JWIN03000006">
    <property type="protein sequence ID" value="KAB1277216.1"/>
    <property type="molecule type" value="Genomic_DNA"/>
</dbReference>
<dbReference type="GO" id="GO:0007018">
    <property type="term" value="P:microtubule-based movement"/>
    <property type="evidence" value="ECO:0007669"/>
    <property type="project" value="InterPro"/>
</dbReference>
<evidence type="ECO:0000313" key="1">
    <source>
        <dbReference type="EMBL" id="KAB1277216.1"/>
    </source>
</evidence>
<reference evidence="1 2" key="1">
    <citation type="journal article" date="2019" name="Mol. Ecol. Resour.">
        <title>Improving Illumina assemblies with Hi-C and long reads: an example with the North African dromedary.</title>
        <authorList>
            <person name="Elbers J.P."/>
            <person name="Rogers M.F."/>
            <person name="Perelman P.L."/>
            <person name="Proskuryakova A.A."/>
            <person name="Serdyukova N.A."/>
            <person name="Johnson W.E."/>
            <person name="Horin P."/>
            <person name="Corander J."/>
            <person name="Murphy D."/>
            <person name="Burger P.A."/>
        </authorList>
    </citation>
    <scope>NUCLEOTIDE SEQUENCE [LARGE SCALE GENOMIC DNA]</scope>
    <source>
        <strain evidence="1">Drom800</strain>
        <tissue evidence="1">Blood</tissue>
    </source>
</reference>
<gene>
    <name evidence="1" type="ORF">Cadr_000006535</name>
</gene>
<dbReference type="PANTHER" id="PTHR21608:SF6">
    <property type="entry name" value="KINESIN-LIKE PROTEIN KIF26A"/>
    <property type="match status" value="1"/>
</dbReference>
<dbReference type="InterPro" id="IPR027640">
    <property type="entry name" value="Kinesin-like_fam"/>
</dbReference>